<dbReference type="InterPro" id="IPR027417">
    <property type="entry name" value="P-loop_NTPase"/>
</dbReference>
<evidence type="ECO:0000256" key="1">
    <source>
        <dbReference type="ARBA" id="ARBA00007913"/>
    </source>
</evidence>
<dbReference type="STRING" id="5486.A0A367YCT4"/>
<dbReference type="CDD" id="cd18808">
    <property type="entry name" value="SF1_C_Upf1"/>
    <property type="match status" value="1"/>
</dbReference>
<dbReference type="InterPro" id="IPR013087">
    <property type="entry name" value="Znf_C2H2_type"/>
</dbReference>
<evidence type="ECO:0000256" key="4">
    <source>
        <dbReference type="ARBA" id="ARBA00022806"/>
    </source>
</evidence>
<evidence type="ECO:0000256" key="5">
    <source>
        <dbReference type="ARBA" id="ARBA00022840"/>
    </source>
</evidence>
<dbReference type="PANTHER" id="PTHR10887:SF317">
    <property type="entry name" value="ATP-DEPENDENT RNA HELICASE ECM32-RELATED"/>
    <property type="match status" value="1"/>
</dbReference>
<evidence type="ECO:0000313" key="9">
    <source>
        <dbReference type="Proteomes" id="UP000253472"/>
    </source>
</evidence>
<dbReference type="GO" id="GO:0000184">
    <property type="term" value="P:nuclear-transcribed mRNA catabolic process, nonsense-mediated decay"/>
    <property type="evidence" value="ECO:0007669"/>
    <property type="project" value="TreeGrafter"/>
</dbReference>
<organism evidence="8 9">
    <name type="scientific">Candida viswanathii</name>
    <dbReference type="NCBI Taxonomy" id="5486"/>
    <lineage>
        <taxon>Eukaryota</taxon>
        <taxon>Fungi</taxon>
        <taxon>Dikarya</taxon>
        <taxon>Ascomycota</taxon>
        <taxon>Saccharomycotina</taxon>
        <taxon>Pichiomycetes</taxon>
        <taxon>Debaryomycetaceae</taxon>
        <taxon>Candida/Lodderomyces clade</taxon>
        <taxon>Candida</taxon>
    </lineage>
</organism>
<accession>A0A367YCT4</accession>
<dbReference type="Pfam" id="PF13087">
    <property type="entry name" value="AAA_12"/>
    <property type="match status" value="1"/>
</dbReference>
<dbReference type="InterPro" id="IPR047187">
    <property type="entry name" value="SF1_C_Upf1"/>
</dbReference>
<reference evidence="8 9" key="1">
    <citation type="submission" date="2018-06" db="EMBL/GenBank/DDBJ databases">
        <title>Whole genome sequencing of Candida tropicalis (genome annotated by CSBL at Korea University).</title>
        <authorList>
            <person name="Ahn J."/>
        </authorList>
    </citation>
    <scope>NUCLEOTIDE SEQUENCE [LARGE SCALE GENOMIC DNA]</scope>
    <source>
        <strain evidence="8 9">ATCC 20962</strain>
    </source>
</reference>
<feature type="domain" description="C2H2-type" evidence="7">
    <location>
        <begin position="3"/>
        <end position="32"/>
    </location>
</feature>
<keyword evidence="3" id="KW-0378">Hydrolase</keyword>
<keyword evidence="6" id="KW-0863">Zinc-finger</keyword>
<dbReference type="InterPro" id="IPR041679">
    <property type="entry name" value="DNA2/NAM7-like_C"/>
</dbReference>
<keyword evidence="2" id="KW-0547">Nucleotide-binding</keyword>
<dbReference type="GO" id="GO:0003678">
    <property type="term" value="F:DNA helicase activity"/>
    <property type="evidence" value="ECO:0007669"/>
    <property type="project" value="UniProtKB-ARBA"/>
</dbReference>
<dbReference type="GO" id="GO:0005737">
    <property type="term" value="C:cytoplasm"/>
    <property type="evidence" value="ECO:0007669"/>
    <property type="project" value="TreeGrafter"/>
</dbReference>
<keyword evidence="9" id="KW-1185">Reference proteome</keyword>
<evidence type="ECO:0000313" key="8">
    <source>
        <dbReference type="EMBL" id="RCK63668.1"/>
    </source>
</evidence>
<dbReference type="OrthoDB" id="6513042at2759"/>
<dbReference type="GO" id="GO:0003724">
    <property type="term" value="F:RNA helicase activity"/>
    <property type="evidence" value="ECO:0007669"/>
    <property type="project" value="TreeGrafter"/>
</dbReference>
<name>A0A367YCT4_9ASCO</name>
<evidence type="ECO:0000256" key="2">
    <source>
        <dbReference type="ARBA" id="ARBA00022741"/>
    </source>
</evidence>
<comment type="similarity">
    <text evidence="1">Belongs to the DNA2/NAM7 helicase family.</text>
</comment>
<dbReference type="InterPro" id="IPR045055">
    <property type="entry name" value="DNA2/NAM7-like"/>
</dbReference>
<dbReference type="AlphaFoldDB" id="A0A367YCT4"/>
<evidence type="ECO:0000256" key="3">
    <source>
        <dbReference type="ARBA" id="ARBA00022801"/>
    </source>
</evidence>
<keyword evidence="4 8" id="KW-0347">Helicase</keyword>
<dbReference type="PROSITE" id="PS50157">
    <property type="entry name" value="ZINC_FINGER_C2H2_2"/>
    <property type="match status" value="1"/>
</dbReference>
<dbReference type="Proteomes" id="UP000253472">
    <property type="component" value="Unassembled WGS sequence"/>
</dbReference>
<dbReference type="GO" id="GO:0008270">
    <property type="term" value="F:zinc ion binding"/>
    <property type="evidence" value="ECO:0007669"/>
    <property type="project" value="UniProtKB-KW"/>
</dbReference>
<dbReference type="FunFam" id="3.40.50.300:FF:000326">
    <property type="entry name" value="P-loop containing nucleoside triphosphate hydrolase"/>
    <property type="match status" value="1"/>
</dbReference>
<keyword evidence="6" id="KW-0479">Metal-binding</keyword>
<sequence length="756" mass="84170">MAIKCSTCCTAFSTYGDLVAHIRTAKHPPGKLDKSTNDENENATLVESLDKLQITGNGKYLGADNRANTRTARKKTKYKANKFKGNNSKKFTVFTAGDANSQIVESCMKKLLPPPKPRMSFASFDDYCRHFATLTFLQDIADNQDFITARPDFDIEWSYCQERRATDYSIILRGDSKLVKKIQDPDMKCLVRNPFLAGQAIFMFDKNRELWCGFVTTSYVEVKDQVDETEDECGNVVPRVIPATTREEDITIHLNISLYPWVSTPLPTVQLTDNLEFVPASVQASRMLRAMPRIGGLILRRIILGQEPIEMDIVSARNVAFHNQLLNESQRRAVATALSNPITVLRGPPGTGKTSAIHEIVLQLLNTGRYPVLVTAASNVAVDNIAKMLLKTNPLGLMRIPAALKVQDYPEEHPLVGICFHRKLKNELPASYAAIAARVDEKNVASLDPGEFQQYCKARKKTTMDILGHSKVILATTTVAGGGAITSLGGVRTIILDEATQSSEPSTLIPLSLPGVSKFVVVGDDKQLTCMSEIPSFSMSLFERMLLNGACAEPLVLDTQYRMHPDISEFPRLKFYDGSLKDGIGLERRQMAGITSPLHFWDTDGGAPESAIKQKRKSKGFTYVNLFEVAYLLVDPIINRDGDALKVEVDIVDKRVKGVKMATVYIVAGTMIATVDAFQGREKDVMVMSCVRSNYTGQIGFLKDERRLNVALTRARHSMIFIGHVECLKRGSKVWRQYLDFLRSKCAIHNEAEFVY</sequence>
<dbReference type="GO" id="GO:0005524">
    <property type="term" value="F:ATP binding"/>
    <property type="evidence" value="ECO:0007669"/>
    <property type="project" value="UniProtKB-KW"/>
</dbReference>
<keyword evidence="6" id="KW-0862">Zinc</keyword>
<gene>
    <name evidence="8" type="primary">ECM32_2</name>
    <name evidence="8" type="ORF">Cantr_10214</name>
</gene>
<dbReference type="Gene3D" id="3.40.50.300">
    <property type="entry name" value="P-loop containing nucleotide triphosphate hydrolases"/>
    <property type="match status" value="3"/>
</dbReference>
<dbReference type="Pfam" id="PF13086">
    <property type="entry name" value="AAA_11"/>
    <property type="match status" value="2"/>
</dbReference>
<keyword evidence="5" id="KW-0067">ATP-binding</keyword>
<proteinExistence type="inferred from homology"/>
<dbReference type="SUPFAM" id="SSF52540">
    <property type="entry name" value="P-loop containing nucleoside triphosphate hydrolases"/>
    <property type="match status" value="1"/>
</dbReference>
<dbReference type="GO" id="GO:0016787">
    <property type="term" value="F:hydrolase activity"/>
    <property type="evidence" value="ECO:0007669"/>
    <property type="project" value="UniProtKB-KW"/>
</dbReference>
<dbReference type="PROSITE" id="PS00028">
    <property type="entry name" value="ZINC_FINGER_C2H2_1"/>
    <property type="match status" value="1"/>
</dbReference>
<evidence type="ECO:0000259" key="7">
    <source>
        <dbReference type="PROSITE" id="PS50157"/>
    </source>
</evidence>
<evidence type="ECO:0000256" key="6">
    <source>
        <dbReference type="PROSITE-ProRule" id="PRU00042"/>
    </source>
</evidence>
<dbReference type="PANTHER" id="PTHR10887">
    <property type="entry name" value="DNA2/NAM7 HELICASE FAMILY"/>
    <property type="match status" value="1"/>
</dbReference>
<dbReference type="EMBL" id="QLNQ01000024">
    <property type="protein sequence ID" value="RCK63668.1"/>
    <property type="molecule type" value="Genomic_DNA"/>
</dbReference>
<comment type="caution">
    <text evidence="8">The sequence shown here is derived from an EMBL/GenBank/DDBJ whole genome shotgun (WGS) entry which is preliminary data.</text>
</comment>
<protein>
    <submittedName>
        <fullName evidence="8">Putative ATP-dependent RNA helicase ECM32</fullName>
    </submittedName>
</protein>
<dbReference type="InterPro" id="IPR041677">
    <property type="entry name" value="DNA2/NAM7_AAA_11"/>
</dbReference>
<dbReference type="GO" id="GO:0005694">
    <property type="term" value="C:chromosome"/>
    <property type="evidence" value="ECO:0007669"/>
    <property type="project" value="UniProtKB-ARBA"/>
</dbReference>